<reference evidence="1" key="1">
    <citation type="submission" date="2020-07" db="EMBL/GenBank/DDBJ databases">
        <title>Huge and variable diversity of episymbiotic CPR bacteria and DPANN archaea in groundwater ecosystems.</title>
        <authorList>
            <person name="He C.Y."/>
            <person name="Keren R."/>
            <person name="Whittaker M."/>
            <person name="Farag I.F."/>
            <person name="Doudna J."/>
            <person name="Cate J.H.D."/>
            <person name="Banfield J.F."/>
        </authorList>
    </citation>
    <scope>NUCLEOTIDE SEQUENCE</scope>
    <source>
        <strain evidence="1">NC_groundwater_1586_Pr3_B-0.1um_66_15</strain>
    </source>
</reference>
<gene>
    <name evidence="1" type="ORF">HY834_14725</name>
</gene>
<dbReference type="Proteomes" id="UP000782610">
    <property type="component" value="Unassembled WGS sequence"/>
</dbReference>
<evidence type="ECO:0000313" key="1">
    <source>
        <dbReference type="EMBL" id="MBI4922996.1"/>
    </source>
</evidence>
<sequence>MPDDIDRETLAQEVTSIYVGVMRALEGASTAAAQSALAMAMLMTGEHLGLEGKDLADWIDETANDAKAVLAQGRRRPPVG</sequence>
<accession>A0A933L3K4</accession>
<dbReference type="EMBL" id="JACRAF010000041">
    <property type="protein sequence ID" value="MBI4922996.1"/>
    <property type="molecule type" value="Genomic_DNA"/>
</dbReference>
<name>A0A933L3K4_9HYPH</name>
<organism evidence="1 2">
    <name type="scientific">Devosia nanyangense</name>
    <dbReference type="NCBI Taxonomy" id="1228055"/>
    <lineage>
        <taxon>Bacteria</taxon>
        <taxon>Pseudomonadati</taxon>
        <taxon>Pseudomonadota</taxon>
        <taxon>Alphaproteobacteria</taxon>
        <taxon>Hyphomicrobiales</taxon>
        <taxon>Devosiaceae</taxon>
        <taxon>Devosia</taxon>
    </lineage>
</organism>
<evidence type="ECO:0000313" key="2">
    <source>
        <dbReference type="Proteomes" id="UP000782610"/>
    </source>
</evidence>
<comment type="caution">
    <text evidence="1">The sequence shown here is derived from an EMBL/GenBank/DDBJ whole genome shotgun (WGS) entry which is preliminary data.</text>
</comment>
<protein>
    <submittedName>
        <fullName evidence="1">Uncharacterized protein</fullName>
    </submittedName>
</protein>
<proteinExistence type="predicted"/>
<dbReference type="AlphaFoldDB" id="A0A933L3K4"/>